<dbReference type="HAMAP" id="MF_00001">
    <property type="entry name" value="Asp_carb_tr"/>
    <property type="match status" value="1"/>
</dbReference>
<evidence type="ECO:0000256" key="3">
    <source>
        <dbReference type="ARBA" id="ARBA00022679"/>
    </source>
</evidence>
<dbReference type="FunFam" id="3.40.50.1370:FF:000011">
    <property type="entry name" value="Aspartate carbamoyltransferase"/>
    <property type="match status" value="1"/>
</dbReference>
<comment type="subunit">
    <text evidence="7">Heterododecamer (2C3:3R2) of six catalytic PyrB chains organized as two trimers (C3), and six regulatory PyrI chains organized as three dimers (R2).</text>
</comment>
<feature type="binding site" evidence="7">
    <location>
        <position position="207"/>
    </location>
    <ligand>
        <name>L-aspartate</name>
        <dbReference type="ChEBI" id="CHEBI:29991"/>
    </ligand>
</feature>
<dbReference type="PROSITE" id="PS00097">
    <property type="entry name" value="CARBAMOYLTRANSFERASE"/>
    <property type="match status" value="1"/>
</dbReference>
<feature type="domain" description="Aspartate/ornithine carbamoyltransferase carbamoyl-P binding" evidence="9">
    <location>
        <begin position="2"/>
        <end position="139"/>
    </location>
</feature>
<dbReference type="NCBIfam" id="TIGR00670">
    <property type="entry name" value="asp_carb_tr"/>
    <property type="match status" value="1"/>
</dbReference>
<evidence type="ECO:0000256" key="7">
    <source>
        <dbReference type="HAMAP-Rule" id="MF_00001"/>
    </source>
</evidence>
<evidence type="ECO:0000256" key="1">
    <source>
        <dbReference type="ARBA" id="ARBA00004852"/>
    </source>
</evidence>
<comment type="function">
    <text evidence="5 7">Catalyzes the condensation of carbamoyl phosphate and aspartate to form carbamoyl aspartate and inorganic phosphate, the committed step in the de novo pyrimidine nucleotide biosynthesis pathway.</text>
</comment>
<dbReference type="GO" id="GO:0006520">
    <property type="term" value="P:amino acid metabolic process"/>
    <property type="evidence" value="ECO:0007669"/>
    <property type="project" value="InterPro"/>
</dbReference>
<feature type="binding site" evidence="7">
    <location>
        <position position="126"/>
    </location>
    <ligand>
        <name>carbamoyl phosphate</name>
        <dbReference type="ChEBI" id="CHEBI:58228"/>
    </ligand>
</feature>
<dbReference type="STRING" id="570947.SAMN05421687_101473"/>
<dbReference type="SUPFAM" id="SSF53671">
    <property type="entry name" value="Aspartate/ornithine carbamoyltransferase"/>
    <property type="match status" value="1"/>
</dbReference>
<dbReference type="InterPro" id="IPR036901">
    <property type="entry name" value="Asp/Orn_carbamoylTrfase_sf"/>
</dbReference>
<dbReference type="GO" id="GO:0044205">
    <property type="term" value="P:'de novo' UMP biosynthetic process"/>
    <property type="evidence" value="ECO:0007669"/>
    <property type="project" value="UniProtKB-UniRule"/>
</dbReference>
<evidence type="ECO:0000259" key="8">
    <source>
        <dbReference type="Pfam" id="PF00185"/>
    </source>
</evidence>
<evidence type="ECO:0000256" key="2">
    <source>
        <dbReference type="ARBA" id="ARBA00008896"/>
    </source>
</evidence>
<dbReference type="EC" id="2.1.3.2" evidence="7"/>
<dbReference type="OrthoDB" id="9802587at2"/>
<dbReference type="GO" id="GO:0016597">
    <property type="term" value="F:amino acid binding"/>
    <property type="evidence" value="ECO:0007669"/>
    <property type="project" value="InterPro"/>
</dbReference>
<feature type="binding site" evidence="7">
    <location>
        <position position="48"/>
    </location>
    <ligand>
        <name>carbamoyl phosphate</name>
        <dbReference type="ChEBI" id="CHEBI:58228"/>
    </ligand>
</feature>
<comment type="pathway">
    <text evidence="1 7">Pyrimidine metabolism; UMP biosynthesis via de novo pathway; (S)-dihydroorotate from bicarbonate: step 2/3.</text>
</comment>
<feature type="binding site" evidence="7">
    <location>
        <position position="247"/>
    </location>
    <ligand>
        <name>carbamoyl phosphate</name>
        <dbReference type="ChEBI" id="CHEBI:58228"/>
    </ligand>
</feature>
<dbReference type="RefSeq" id="WP_076556733.1">
    <property type="nucleotide sequence ID" value="NZ_FTOC01000001.1"/>
</dbReference>
<keyword evidence="4 7" id="KW-0665">Pyrimidine biosynthesis</keyword>
<dbReference type="GO" id="GO:0005829">
    <property type="term" value="C:cytosol"/>
    <property type="evidence" value="ECO:0007669"/>
    <property type="project" value="TreeGrafter"/>
</dbReference>
<evidence type="ECO:0000256" key="6">
    <source>
        <dbReference type="ARBA" id="ARBA00048859"/>
    </source>
</evidence>
<feature type="binding site" evidence="7">
    <location>
        <position position="98"/>
    </location>
    <ligand>
        <name>carbamoyl phosphate</name>
        <dbReference type="ChEBI" id="CHEBI:58228"/>
    </ligand>
</feature>
<feature type="binding site" evidence="7">
    <location>
        <position position="246"/>
    </location>
    <ligand>
        <name>carbamoyl phosphate</name>
        <dbReference type="ChEBI" id="CHEBI:58228"/>
    </ligand>
</feature>
<keyword evidence="11" id="KW-1185">Reference proteome</keyword>
<feature type="binding site" evidence="7">
    <location>
        <position position="76"/>
    </location>
    <ligand>
        <name>L-aspartate</name>
        <dbReference type="ChEBI" id="CHEBI:29991"/>
    </ligand>
</feature>
<feature type="binding site" evidence="7">
    <location>
        <position position="159"/>
    </location>
    <ligand>
        <name>L-aspartate</name>
        <dbReference type="ChEBI" id="CHEBI:29991"/>
    </ligand>
</feature>
<dbReference type="UniPathway" id="UPA00070">
    <property type="reaction ID" value="UER00116"/>
</dbReference>
<organism evidence="10 11">
    <name type="scientific">Salimicrobium flavidum</name>
    <dbReference type="NCBI Taxonomy" id="570947"/>
    <lineage>
        <taxon>Bacteria</taxon>
        <taxon>Bacillati</taxon>
        <taxon>Bacillota</taxon>
        <taxon>Bacilli</taxon>
        <taxon>Bacillales</taxon>
        <taxon>Bacillaceae</taxon>
        <taxon>Salimicrobium</taxon>
    </lineage>
</organism>
<evidence type="ECO:0000313" key="10">
    <source>
        <dbReference type="EMBL" id="SIS37871.1"/>
    </source>
</evidence>
<evidence type="ECO:0000259" key="9">
    <source>
        <dbReference type="Pfam" id="PF02729"/>
    </source>
</evidence>
<dbReference type="GO" id="GO:0006207">
    <property type="term" value="P:'de novo' pyrimidine nucleobase biosynthetic process"/>
    <property type="evidence" value="ECO:0007669"/>
    <property type="project" value="InterPro"/>
</dbReference>
<sequence length="306" mass="34417">MKHLLSMHQLSNDMIFSLLEKTECMKKGEGKTLQGSFAANLFLEPSTRTKQSFYVAEKRLGMEVLDVEAERSSVLKGESLYDSVRTLEALGADVLAIRQSERGALSKIAEHSEVSIINAGDGTGEHPTQSLLDLYTIYEEFGGFKDLTVTIAGDIKHSRVARSNAYALKQLGADIQFSAPEQWRETEGDYVSMEEAVETSDVLMLLRIQRERHENQDDIGSYLTMYGLTKEREKCMKERAIIMHPAPVNRGVEIDSSLVECSKSRIFKQMKNGVFMRMAIIDELMEGKQNEDHKRFSLGQGICATM</sequence>
<feature type="domain" description="Aspartate/ornithine carbamoyltransferase Asp/Orn-binding" evidence="8">
    <location>
        <begin position="145"/>
        <end position="281"/>
    </location>
</feature>
<dbReference type="PRINTS" id="PR00100">
    <property type="entry name" value="AOTCASE"/>
</dbReference>
<dbReference type="PANTHER" id="PTHR45753:SF6">
    <property type="entry name" value="ASPARTATE CARBAMOYLTRANSFERASE"/>
    <property type="match status" value="1"/>
</dbReference>
<dbReference type="Pfam" id="PF00185">
    <property type="entry name" value="OTCace"/>
    <property type="match status" value="1"/>
</dbReference>
<dbReference type="PANTHER" id="PTHR45753">
    <property type="entry name" value="ORNITHINE CARBAMOYLTRANSFERASE, MITOCHONDRIAL"/>
    <property type="match status" value="1"/>
</dbReference>
<dbReference type="InterPro" id="IPR006131">
    <property type="entry name" value="Asp_carbamoyltransf_Asp/Orn-bd"/>
</dbReference>
<dbReference type="Gene3D" id="3.40.50.1370">
    <property type="entry name" value="Aspartate/ornithine carbamoyltransferase"/>
    <property type="match status" value="2"/>
</dbReference>
<evidence type="ECO:0000256" key="5">
    <source>
        <dbReference type="ARBA" id="ARBA00043884"/>
    </source>
</evidence>
<feature type="binding site" evidence="7">
    <location>
        <position position="129"/>
    </location>
    <ligand>
        <name>carbamoyl phosphate</name>
        <dbReference type="ChEBI" id="CHEBI:58228"/>
    </ligand>
</feature>
<comment type="catalytic activity">
    <reaction evidence="6 7">
        <text>carbamoyl phosphate + L-aspartate = N-carbamoyl-L-aspartate + phosphate + H(+)</text>
        <dbReference type="Rhea" id="RHEA:20013"/>
        <dbReference type="ChEBI" id="CHEBI:15378"/>
        <dbReference type="ChEBI" id="CHEBI:29991"/>
        <dbReference type="ChEBI" id="CHEBI:32814"/>
        <dbReference type="ChEBI" id="CHEBI:43474"/>
        <dbReference type="ChEBI" id="CHEBI:58228"/>
        <dbReference type="EC" id="2.1.3.2"/>
    </reaction>
</comment>
<dbReference type="Pfam" id="PF02729">
    <property type="entry name" value="OTCace_N"/>
    <property type="match status" value="1"/>
</dbReference>
<dbReference type="AlphaFoldDB" id="A0A1N7ILL0"/>
<evidence type="ECO:0000256" key="4">
    <source>
        <dbReference type="ARBA" id="ARBA00022975"/>
    </source>
</evidence>
<dbReference type="InterPro" id="IPR006130">
    <property type="entry name" value="Asp/Orn_carbamoylTrfase"/>
</dbReference>
<comment type="similarity">
    <text evidence="2 7">Belongs to the aspartate/ornithine carbamoyltransferase superfamily. ATCase family.</text>
</comment>
<dbReference type="InterPro" id="IPR002082">
    <property type="entry name" value="Asp_carbamoyltransf"/>
</dbReference>
<accession>A0A1N7ILL0</accession>
<dbReference type="PRINTS" id="PR00101">
    <property type="entry name" value="ATCASE"/>
</dbReference>
<feature type="binding site" evidence="7">
    <location>
        <position position="49"/>
    </location>
    <ligand>
        <name>carbamoyl phosphate</name>
        <dbReference type="ChEBI" id="CHEBI:58228"/>
    </ligand>
</feature>
<name>A0A1N7ILL0_9BACI</name>
<protein>
    <recommendedName>
        <fullName evidence="7">Aspartate carbamoyltransferase</fullName>
        <ecNumber evidence="7">2.1.3.2</ecNumber>
    </recommendedName>
    <alternativeName>
        <fullName evidence="7">Aspartate transcarbamylase</fullName>
        <shortName evidence="7">ATCase</shortName>
    </alternativeName>
</protein>
<keyword evidence="3 7" id="KW-0808">Transferase</keyword>
<proteinExistence type="inferred from homology"/>
<reference evidence="11" key="1">
    <citation type="submission" date="2017-01" db="EMBL/GenBank/DDBJ databases">
        <authorList>
            <person name="Varghese N."/>
            <person name="Submissions S."/>
        </authorList>
    </citation>
    <scope>NUCLEOTIDE SEQUENCE [LARGE SCALE GENOMIC DNA]</scope>
    <source>
        <strain evidence="11">DSM 23127</strain>
    </source>
</reference>
<dbReference type="Proteomes" id="UP000187608">
    <property type="component" value="Unassembled WGS sequence"/>
</dbReference>
<dbReference type="GO" id="GO:0004070">
    <property type="term" value="F:aspartate carbamoyltransferase activity"/>
    <property type="evidence" value="ECO:0007669"/>
    <property type="project" value="UniProtKB-UniRule"/>
</dbReference>
<evidence type="ECO:0000313" key="11">
    <source>
        <dbReference type="Proteomes" id="UP000187608"/>
    </source>
</evidence>
<dbReference type="InterPro" id="IPR006132">
    <property type="entry name" value="Asp/Orn_carbamoyltranf_P-bd"/>
</dbReference>
<dbReference type="NCBIfam" id="NF002032">
    <property type="entry name" value="PRK00856.1"/>
    <property type="match status" value="1"/>
</dbReference>
<gene>
    <name evidence="7" type="primary">pyrB</name>
    <name evidence="10" type="ORF">SAMN05421687_101473</name>
</gene>
<dbReference type="EMBL" id="FTOC01000001">
    <property type="protein sequence ID" value="SIS37871.1"/>
    <property type="molecule type" value="Genomic_DNA"/>
</dbReference>